<evidence type="ECO:0000313" key="1">
    <source>
        <dbReference type="EMBL" id="MFM0236756.1"/>
    </source>
</evidence>
<dbReference type="Proteomes" id="UP001629274">
    <property type="component" value="Unassembled WGS sequence"/>
</dbReference>
<keyword evidence="2" id="KW-1185">Reference proteome</keyword>
<accession>A0ABW9B8J9</accession>
<sequence>MTARTRCVDYVRGKHPRASLFVGLAIRPSRQPRWQPLTSCGEWSRAAPARGTRRTRQITDTGAFFNMVFTLARSYPQGYTAQQIGSPPVYEVNRTEQFDAWLATLADLRARAKILVRIRRAERGHFGDVKLLEDGVSEMRIDCGPGYRVYFAREGRMVYLLLCGGVKATQPADIKHAKAMWAAIRKELS</sequence>
<dbReference type="RefSeq" id="WP_408511371.1">
    <property type="nucleotide sequence ID" value="NZ_JAQQDR010000001.1"/>
</dbReference>
<comment type="caution">
    <text evidence="1">The sequence shown here is derived from an EMBL/GenBank/DDBJ whole genome shotgun (WGS) entry which is preliminary data.</text>
</comment>
<dbReference type="InterPro" id="IPR014056">
    <property type="entry name" value="TypeIITA-like_toxin_pred"/>
</dbReference>
<dbReference type="PANTHER" id="PTHR41791:SF1">
    <property type="entry name" value="SSL7039 PROTEIN"/>
    <property type="match status" value="1"/>
</dbReference>
<dbReference type="EMBL" id="JAQQDR010000001">
    <property type="protein sequence ID" value="MFM0236756.1"/>
    <property type="molecule type" value="Genomic_DNA"/>
</dbReference>
<gene>
    <name evidence="1" type="ORF">PQR03_01295</name>
</gene>
<reference evidence="1 2" key="1">
    <citation type="journal article" date="2024" name="Chem. Sci.">
        <title>Discovery of megapolipeptins by genome mining of a Burkholderiales bacteria collection.</title>
        <authorList>
            <person name="Paulo B.S."/>
            <person name="Recchia M.J.J."/>
            <person name="Lee S."/>
            <person name="Fergusson C.H."/>
            <person name="Romanowski S.B."/>
            <person name="Hernandez A."/>
            <person name="Krull N."/>
            <person name="Liu D.Y."/>
            <person name="Cavanagh H."/>
            <person name="Bos A."/>
            <person name="Gray C.A."/>
            <person name="Murphy B.T."/>
            <person name="Linington R.G."/>
            <person name="Eustaquio A.S."/>
        </authorList>
    </citation>
    <scope>NUCLEOTIDE SEQUENCE [LARGE SCALE GENOMIC DNA]</scope>
    <source>
        <strain evidence="1 2">RL17-351-BIE-A</strain>
    </source>
</reference>
<dbReference type="NCBIfam" id="TIGR02683">
    <property type="entry name" value="upstrm_HI1419"/>
    <property type="match status" value="1"/>
</dbReference>
<proteinExistence type="predicted"/>
<dbReference type="PANTHER" id="PTHR41791">
    <property type="entry name" value="SSL7039 PROTEIN"/>
    <property type="match status" value="1"/>
</dbReference>
<protein>
    <submittedName>
        <fullName evidence="1">Type II toxin-antitoxin system RelE/ParE family toxin</fullName>
    </submittedName>
</protein>
<name>A0ABW9B8J9_9BURK</name>
<organism evidence="1 2">
    <name type="scientific">Paraburkholderia phytofirmans</name>
    <dbReference type="NCBI Taxonomy" id="261302"/>
    <lineage>
        <taxon>Bacteria</taxon>
        <taxon>Pseudomonadati</taxon>
        <taxon>Pseudomonadota</taxon>
        <taxon>Betaproteobacteria</taxon>
        <taxon>Burkholderiales</taxon>
        <taxon>Burkholderiaceae</taxon>
        <taxon>Paraburkholderia</taxon>
    </lineage>
</organism>
<evidence type="ECO:0000313" key="2">
    <source>
        <dbReference type="Proteomes" id="UP001629274"/>
    </source>
</evidence>